<evidence type="ECO:0000313" key="3">
    <source>
        <dbReference type="Proteomes" id="UP000469424"/>
    </source>
</evidence>
<reference evidence="2 3" key="1">
    <citation type="submission" date="2019-08" db="EMBL/GenBank/DDBJ databases">
        <title>In-depth cultivation of the pig gut microbiome towards novel bacterial diversity and tailored functional studies.</title>
        <authorList>
            <person name="Wylensek D."/>
            <person name="Hitch T.C.A."/>
            <person name="Clavel T."/>
        </authorList>
    </citation>
    <scope>NUCLEOTIDE SEQUENCE [LARGE SCALE GENOMIC DNA]</scope>
    <source>
        <strain evidence="2 3">WCA-MUC-591-APC-4B</strain>
    </source>
</reference>
<gene>
    <name evidence="2" type="ORF">FYJ65_07870</name>
</gene>
<name>A0A6N7XMP4_9FIRM</name>
<feature type="coiled-coil region" evidence="1">
    <location>
        <begin position="311"/>
        <end position="373"/>
    </location>
</feature>
<dbReference type="EMBL" id="VUNA01000016">
    <property type="protein sequence ID" value="MST71219.1"/>
    <property type="molecule type" value="Genomic_DNA"/>
</dbReference>
<sequence>MDNNIRVEKCSICRVTGSSIGMEGDIYLERLFDIEDDRLSVPIINEDAPKKFGNRTWLYKNDGPNSIGYIGCWRWSAKTNKNKPESDYVRSTFIQEIRPIFVDSITVQNNEQLISALKNEYRISANERNGNGIILIYKSNSRCYQGVYIPPEKMIEIETGDYILNPDTAYLRTVVIDRADVLPFENEKIYRFLSVNLGGTLLIKSPFEVIKQYFLKNATWKTYSRMVGGTHAEHNELKAFIESINESIEVQIARECGISEDDASSYINKFMNEIEKYFSSKDLETEALQLLLTRDENLRMECEKVAEACWKEENAKIVKSAEENISTLEKTLEKIKSELEQKQIELRQANVDLEKWKEDHRRLEEEFDEEIQKKIQNAKHSVGGLLADTVYVNELLGTSGRDENKNNEINYCRGEFKETEETFSRIEDAHDLLTHNLHEFAGVNEDYAPILSSMLLSTFENHIPMVLAGPNGEAIAEAFSHTLFSSSCGCLECNEEYSKDVKKCIFDAPDPVICIDGFTNFNWLHSVPDICSCREKTLFFLTPYFEELFLAPKGLVSYVFPISTSEFVEELPTEDYIAGLYNSGQEEIRYAESERKILELNDLGMARTLQKKYQRIYASAKVIMADRRKNTLMRYMTLLIPYAVLTGTSEKLKEIASTENLLSDEDKNNLVYFMGVE</sequence>
<evidence type="ECO:0000313" key="2">
    <source>
        <dbReference type="EMBL" id="MST71219.1"/>
    </source>
</evidence>
<evidence type="ECO:0000256" key="1">
    <source>
        <dbReference type="SAM" id="Coils"/>
    </source>
</evidence>
<comment type="caution">
    <text evidence="2">The sequence shown here is derived from an EMBL/GenBank/DDBJ whole genome shotgun (WGS) entry which is preliminary data.</text>
</comment>
<protein>
    <submittedName>
        <fullName evidence="2">Uncharacterized protein</fullName>
    </submittedName>
</protein>
<proteinExistence type="predicted"/>
<keyword evidence="1" id="KW-0175">Coiled coil</keyword>
<accession>A0A6N7XMP4</accession>
<dbReference type="Proteomes" id="UP000469424">
    <property type="component" value="Unassembled WGS sequence"/>
</dbReference>
<organism evidence="2 3">
    <name type="scientific">Mogibacterium kristiansenii</name>
    <dbReference type="NCBI Taxonomy" id="2606708"/>
    <lineage>
        <taxon>Bacteria</taxon>
        <taxon>Bacillati</taxon>
        <taxon>Bacillota</taxon>
        <taxon>Clostridia</taxon>
        <taxon>Peptostreptococcales</taxon>
        <taxon>Anaerovoracaceae</taxon>
        <taxon>Mogibacterium</taxon>
    </lineage>
</organism>
<dbReference type="AlphaFoldDB" id="A0A6N7XMP4"/>
<keyword evidence="3" id="KW-1185">Reference proteome</keyword>
<dbReference type="RefSeq" id="WP_154554779.1">
    <property type="nucleotide sequence ID" value="NZ_VUNA01000016.1"/>
</dbReference>